<evidence type="ECO:0000313" key="1">
    <source>
        <dbReference type="EMBL" id="SKB64041.1"/>
    </source>
</evidence>
<dbReference type="STRING" id="572036.SAMN05661099_1986"/>
<evidence type="ECO:0000313" key="2">
    <source>
        <dbReference type="Proteomes" id="UP000189981"/>
    </source>
</evidence>
<dbReference type="EMBL" id="FUYR01000002">
    <property type="protein sequence ID" value="SKB64041.1"/>
    <property type="molecule type" value="Genomic_DNA"/>
</dbReference>
<proteinExistence type="predicted"/>
<reference evidence="2" key="1">
    <citation type="submission" date="2017-02" db="EMBL/GenBank/DDBJ databases">
        <authorList>
            <person name="Varghese N."/>
            <person name="Submissions S."/>
        </authorList>
    </citation>
    <scope>NUCLEOTIDE SEQUENCE [LARGE SCALE GENOMIC DNA]</scope>
    <source>
        <strain evidence="2">DSM 22385</strain>
    </source>
</reference>
<dbReference type="Proteomes" id="UP000189981">
    <property type="component" value="Unassembled WGS sequence"/>
</dbReference>
<keyword evidence="2" id="KW-1185">Reference proteome</keyword>
<dbReference type="AlphaFoldDB" id="A0A1T5CXG0"/>
<gene>
    <name evidence="1" type="ORF">SAMN05661099_1986</name>
</gene>
<accession>A0A1T5CXG0</accession>
<sequence length="287" mass="32764">MNREPKCYVLGNGVKFHTDEIEFLSYLKIRKVERLSVFELAGLGAKGFKQWALIEPFCYKSDLFEIASYANESQIGYDALNRAWLLNTLLVVRNHTQITSIASLNRSWNDIKDLDKSIVVQATLCDYHVSMIDSSALTNPTIDQEDIRWISTYFEIANVLANKNEKFRYALNVINSWRYCVDLRSAIAIVWAALESIVDVSSEITYRLSLSLSSLLKERGESRITKFKEIKSLYTLRSKVVHGSDIKIAESEIALAGSLKLLFELITYIIESNKMVTQTDFTNAIFL</sequence>
<name>A0A1T5CXG0_9SPHI</name>
<protein>
    <submittedName>
        <fullName evidence="1">Uncharacterized protein</fullName>
    </submittedName>
</protein>
<organism evidence="1 2">
    <name type="scientific">Daejeonella lutea</name>
    <dbReference type="NCBI Taxonomy" id="572036"/>
    <lineage>
        <taxon>Bacteria</taxon>
        <taxon>Pseudomonadati</taxon>
        <taxon>Bacteroidota</taxon>
        <taxon>Sphingobacteriia</taxon>
        <taxon>Sphingobacteriales</taxon>
        <taxon>Sphingobacteriaceae</taxon>
        <taxon>Daejeonella</taxon>
    </lineage>
</organism>